<dbReference type="GO" id="GO:0005634">
    <property type="term" value="C:nucleus"/>
    <property type="evidence" value="ECO:0007669"/>
    <property type="project" value="UniProtKB-SubCell"/>
</dbReference>
<name>A0AAV2PQR3_MEGNR</name>
<dbReference type="AlphaFoldDB" id="A0AAV2PQR3"/>
<dbReference type="GO" id="GO:0006355">
    <property type="term" value="P:regulation of DNA-templated transcription"/>
    <property type="evidence" value="ECO:0007669"/>
    <property type="project" value="InterPro"/>
</dbReference>
<evidence type="ECO:0000313" key="7">
    <source>
        <dbReference type="Proteomes" id="UP001497623"/>
    </source>
</evidence>
<gene>
    <name evidence="6" type="ORF">MNOR_LOCUS3501</name>
</gene>
<dbReference type="PANTHER" id="PTHR15950">
    <property type="entry name" value="TRANSCRIPTION COFACTOR VESTIGIAL-LIKE PROTEIN"/>
    <property type="match status" value="1"/>
</dbReference>
<dbReference type="Pfam" id="PF07545">
    <property type="entry name" value="Vg_Tdu"/>
    <property type="match status" value="1"/>
</dbReference>
<accession>A0AAV2PQR3</accession>
<organism evidence="6 7">
    <name type="scientific">Meganyctiphanes norvegica</name>
    <name type="common">Northern krill</name>
    <name type="synonym">Thysanopoda norvegica</name>
    <dbReference type="NCBI Taxonomy" id="48144"/>
    <lineage>
        <taxon>Eukaryota</taxon>
        <taxon>Metazoa</taxon>
        <taxon>Ecdysozoa</taxon>
        <taxon>Arthropoda</taxon>
        <taxon>Crustacea</taxon>
        <taxon>Multicrustacea</taxon>
        <taxon>Malacostraca</taxon>
        <taxon>Eumalacostraca</taxon>
        <taxon>Eucarida</taxon>
        <taxon>Euphausiacea</taxon>
        <taxon>Euphausiidae</taxon>
        <taxon>Meganyctiphanes</taxon>
    </lineage>
</organism>
<comment type="caution">
    <text evidence="6">The sequence shown here is derived from an EMBL/GenBank/DDBJ whole genome shotgun (WGS) entry which is preliminary data.</text>
</comment>
<evidence type="ECO:0008006" key="8">
    <source>
        <dbReference type="Google" id="ProtNLM"/>
    </source>
</evidence>
<feature type="region of interest" description="Disordered" evidence="5">
    <location>
        <begin position="1"/>
        <end position="86"/>
    </location>
</feature>
<feature type="compositionally biased region" description="Low complexity" evidence="5">
    <location>
        <begin position="19"/>
        <end position="36"/>
    </location>
</feature>
<keyword evidence="4" id="KW-0539">Nucleus</keyword>
<keyword evidence="2" id="KW-0805">Transcription regulation</keyword>
<feature type="compositionally biased region" description="Basic residues" evidence="5">
    <location>
        <begin position="37"/>
        <end position="71"/>
    </location>
</feature>
<evidence type="ECO:0000256" key="3">
    <source>
        <dbReference type="ARBA" id="ARBA00023163"/>
    </source>
</evidence>
<sequence>KFCSEADDLSTPRTPSLPHPAAVSQHQQQQQQSPSASHHHHVHQHHQQQQHHHQQQLPHHHLPHHSQHHHPPHTEHPPPSSPTEETNADVKYLTANCMVVTNYQGDTASVVDEHFTRALYEKPEHSPGKASPMSSRNFPASFWNSHYQPPAVSSSSRPPSLAGHLAGGAELYDPYHAGLHSLQHPGASDPWAYSLSSQAYGHRAHDVYQAAMAGVPSSSRPYHQYSSLSFQQHLPRLPTVPHQMSMGKADAWGARYHDAFTSPELAAAHGLDAANYSANHYANMTAAAASNIKTEFSNHYANMTGLETAVPQEGAKDLYWF</sequence>
<reference evidence="6 7" key="1">
    <citation type="submission" date="2024-05" db="EMBL/GenBank/DDBJ databases">
        <authorList>
            <person name="Wallberg A."/>
        </authorList>
    </citation>
    <scope>NUCLEOTIDE SEQUENCE [LARGE SCALE GENOMIC DNA]</scope>
</reference>
<evidence type="ECO:0000256" key="1">
    <source>
        <dbReference type="ARBA" id="ARBA00004123"/>
    </source>
</evidence>
<proteinExistence type="predicted"/>
<evidence type="ECO:0000256" key="4">
    <source>
        <dbReference type="ARBA" id="ARBA00023242"/>
    </source>
</evidence>
<keyword evidence="7" id="KW-1185">Reference proteome</keyword>
<dbReference type="Proteomes" id="UP001497623">
    <property type="component" value="Unassembled WGS sequence"/>
</dbReference>
<feature type="non-terminal residue" evidence="6">
    <location>
        <position position="1"/>
    </location>
</feature>
<evidence type="ECO:0000313" key="6">
    <source>
        <dbReference type="EMBL" id="CAL4063646.1"/>
    </source>
</evidence>
<dbReference type="InterPro" id="IPR011520">
    <property type="entry name" value="Vg_fam"/>
</dbReference>
<dbReference type="EMBL" id="CAXKWB010001200">
    <property type="protein sequence ID" value="CAL4063646.1"/>
    <property type="molecule type" value="Genomic_DNA"/>
</dbReference>
<dbReference type="PANTHER" id="PTHR15950:SF15">
    <property type="entry name" value="PROTEIN VESTIGIAL"/>
    <property type="match status" value="1"/>
</dbReference>
<comment type="subcellular location">
    <subcellularLocation>
        <location evidence="1">Nucleus</location>
    </subcellularLocation>
</comment>
<evidence type="ECO:0000256" key="5">
    <source>
        <dbReference type="SAM" id="MobiDB-lite"/>
    </source>
</evidence>
<evidence type="ECO:0000256" key="2">
    <source>
        <dbReference type="ARBA" id="ARBA00023015"/>
    </source>
</evidence>
<protein>
    <recommendedName>
        <fullName evidence="8">Vestigial</fullName>
    </recommendedName>
</protein>
<keyword evidence="3" id="KW-0804">Transcription</keyword>